<keyword evidence="1" id="KW-0812">Transmembrane</keyword>
<evidence type="ECO:0000313" key="2">
    <source>
        <dbReference type="EMBL" id="KKL10967.1"/>
    </source>
</evidence>
<sequence>MSGIMLFRKNNEIKKIILILALSIISAGALVFYFGGLSNRQFEKTMDAVNQEH</sequence>
<reference evidence="2" key="1">
    <citation type="journal article" date="2015" name="Nature">
        <title>Complex archaea that bridge the gap between prokaryotes and eukaryotes.</title>
        <authorList>
            <person name="Spang A."/>
            <person name="Saw J.H."/>
            <person name="Jorgensen S.L."/>
            <person name="Zaremba-Niedzwiedzka K."/>
            <person name="Martijn J."/>
            <person name="Lind A.E."/>
            <person name="van Eijk R."/>
            <person name="Schleper C."/>
            <person name="Guy L."/>
            <person name="Ettema T.J."/>
        </authorList>
    </citation>
    <scope>NUCLEOTIDE SEQUENCE</scope>
</reference>
<gene>
    <name evidence="2" type="ORF">LCGC14_2550550</name>
</gene>
<organism evidence="2">
    <name type="scientific">marine sediment metagenome</name>
    <dbReference type="NCBI Taxonomy" id="412755"/>
    <lineage>
        <taxon>unclassified sequences</taxon>
        <taxon>metagenomes</taxon>
        <taxon>ecological metagenomes</taxon>
    </lineage>
</organism>
<name>A0A0F9BAW7_9ZZZZ</name>
<dbReference type="EMBL" id="LAZR01041844">
    <property type="protein sequence ID" value="KKL10967.1"/>
    <property type="molecule type" value="Genomic_DNA"/>
</dbReference>
<proteinExistence type="predicted"/>
<accession>A0A0F9BAW7</accession>
<keyword evidence="1" id="KW-0472">Membrane</keyword>
<feature type="transmembrane region" description="Helical" evidence="1">
    <location>
        <begin position="16"/>
        <end position="36"/>
    </location>
</feature>
<dbReference type="AlphaFoldDB" id="A0A0F9BAW7"/>
<keyword evidence="1" id="KW-1133">Transmembrane helix</keyword>
<feature type="non-terminal residue" evidence="2">
    <location>
        <position position="53"/>
    </location>
</feature>
<comment type="caution">
    <text evidence="2">The sequence shown here is derived from an EMBL/GenBank/DDBJ whole genome shotgun (WGS) entry which is preliminary data.</text>
</comment>
<evidence type="ECO:0000256" key="1">
    <source>
        <dbReference type="SAM" id="Phobius"/>
    </source>
</evidence>
<protein>
    <submittedName>
        <fullName evidence="2">Uncharacterized protein</fullName>
    </submittedName>
</protein>